<name>A0A8I1FX70_9PSED</name>
<dbReference type="EMBL" id="JAEKCZ010000034">
    <property type="protein sequence ID" value="MBJ2259728.1"/>
    <property type="molecule type" value="Genomic_DNA"/>
</dbReference>
<sequence length="192" mass="22260">MTTAPVTPPSLATGDVLNAETWADFEQRLRHDCVGQGVRSHGTAAALFTVQAKKIDYGFEVDYAEGRVVRLEDRTWFSPKAYWSELDRNEKACLNRKAQDFCDCKFMHANEEDQWELLAELEDHTVTGWNTRWEIVNSHFTKDAAEAFIRRKKHDYGEMRVRVESQYFAWEFEAIKTAILDGTLTYSPKLQK</sequence>
<protein>
    <submittedName>
        <fullName evidence="1">Uncharacterized protein</fullName>
    </submittedName>
</protein>
<dbReference type="Proteomes" id="UP000658390">
    <property type="component" value="Unassembled WGS sequence"/>
</dbReference>
<dbReference type="AlphaFoldDB" id="A0A8I1FX70"/>
<reference evidence="1" key="1">
    <citation type="submission" date="2020-12" db="EMBL/GenBank/DDBJ databases">
        <title>Antibiotic resistance and phylogeny of Pseudomonas spp. isolated over three decades from chicken meat in the Norwegian food chain.</title>
        <authorList>
            <person name="Moen B."/>
        </authorList>
    </citation>
    <scope>NUCLEOTIDE SEQUENCE</scope>
    <source>
        <strain evidence="1">MF6762</strain>
    </source>
</reference>
<gene>
    <name evidence="1" type="ORF">JFT45_24810</name>
</gene>
<proteinExistence type="predicted"/>
<evidence type="ECO:0000313" key="2">
    <source>
        <dbReference type="Proteomes" id="UP000658390"/>
    </source>
</evidence>
<organism evidence="1 2">
    <name type="scientific">Pseudomonas psychrophila</name>
    <dbReference type="NCBI Taxonomy" id="122355"/>
    <lineage>
        <taxon>Bacteria</taxon>
        <taxon>Pseudomonadati</taxon>
        <taxon>Pseudomonadota</taxon>
        <taxon>Gammaproteobacteria</taxon>
        <taxon>Pseudomonadales</taxon>
        <taxon>Pseudomonadaceae</taxon>
        <taxon>Pseudomonas</taxon>
    </lineage>
</organism>
<accession>A0A8I1FX70</accession>
<dbReference type="RefSeq" id="WP_108184761.1">
    <property type="nucleotide sequence ID" value="NZ_JAEKCZ010000034.1"/>
</dbReference>
<comment type="caution">
    <text evidence="1">The sequence shown here is derived from an EMBL/GenBank/DDBJ whole genome shotgun (WGS) entry which is preliminary data.</text>
</comment>
<evidence type="ECO:0000313" key="1">
    <source>
        <dbReference type="EMBL" id="MBJ2259728.1"/>
    </source>
</evidence>